<evidence type="ECO:0000313" key="10">
    <source>
        <dbReference type="Proteomes" id="UP000603865"/>
    </source>
</evidence>
<comment type="caution">
    <text evidence="9">The sequence shown here is derived from an EMBL/GenBank/DDBJ whole genome shotgun (WGS) entry which is preliminary data.</text>
</comment>
<dbReference type="EMBL" id="BMQL01000006">
    <property type="protein sequence ID" value="GGR03740.1"/>
    <property type="molecule type" value="Genomic_DNA"/>
</dbReference>
<dbReference type="InterPro" id="IPR050428">
    <property type="entry name" value="TCS_sensor_his_kinase"/>
</dbReference>
<dbReference type="AlphaFoldDB" id="A0A918C2P3"/>
<evidence type="ECO:0000256" key="3">
    <source>
        <dbReference type="ARBA" id="ARBA00022553"/>
    </source>
</evidence>
<evidence type="ECO:0000256" key="4">
    <source>
        <dbReference type="ARBA" id="ARBA00022679"/>
    </source>
</evidence>
<proteinExistence type="predicted"/>
<comment type="catalytic activity">
    <reaction evidence="1">
        <text>ATP + protein L-histidine = ADP + protein N-phospho-L-histidine.</text>
        <dbReference type="EC" id="2.7.13.3"/>
    </reaction>
</comment>
<dbReference type="PROSITE" id="PS50885">
    <property type="entry name" value="HAMP"/>
    <property type="match status" value="1"/>
</dbReference>
<keyword evidence="3" id="KW-0597">Phosphoprotein</keyword>
<dbReference type="PANTHER" id="PTHR45436">
    <property type="entry name" value="SENSOR HISTIDINE KINASE YKOH"/>
    <property type="match status" value="1"/>
</dbReference>
<keyword evidence="7" id="KW-0472">Membrane</keyword>
<organism evidence="9 10">
    <name type="scientific">Deinococcus ruber</name>
    <dbReference type="NCBI Taxonomy" id="1848197"/>
    <lineage>
        <taxon>Bacteria</taxon>
        <taxon>Thermotogati</taxon>
        <taxon>Deinococcota</taxon>
        <taxon>Deinococci</taxon>
        <taxon>Deinococcales</taxon>
        <taxon>Deinococcaceae</taxon>
        <taxon>Deinococcus</taxon>
    </lineage>
</organism>
<evidence type="ECO:0000256" key="5">
    <source>
        <dbReference type="ARBA" id="ARBA00022777"/>
    </source>
</evidence>
<evidence type="ECO:0000256" key="2">
    <source>
        <dbReference type="ARBA" id="ARBA00012438"/>
    </source>
</evidence>
<evidence type="ECO:0000256" key="7">
    <source>
        <dbReference type="SAM" id="Phobius"/>
    </source>
</evidence>
<feature type="transmembrane region" description="Helical" evidence="7">
    <location>
        <begin position="207"/>
        <end position="225"/>
    </location>
</feature>
<dbReference type="GO" id="GO:0000160">
    <property type="term" value="P:phosphorelay signal transduction system"/>
    <property type="evidence" value="ECO:0007669"/>
    <property type="project" value="UniProtKB-KW"/>
</dbReference>
<dbReference type="SMART" id="SM00304">
    <property type="entry name" value="HAMP"/>
    <property type="match status" value="1"/>
</dbReference>
<keyword evidence="7" id="KW-0812">Transmembrane</keyword>
<dbReference type="EC" id="2.7.13.3" evidence="2"/>
<dbReference type="PANTHER" id="PTHR45436:SF5">
    <property type="entry name" value="SENSOR HISTIDINE KINASE TRCS"/>
    <property type="match status" value="1"/>
</dbReference>
<dbReference type="GO" id="GO:0005886">
    <property type="term" value="C:plasma membrane"/>
    <property type="evidence" value="ECO:0007669"/>
    <property type="project" value="TreeGrafter"/>
</dbReference>
<evidence type="ECO:0000313" key="9">
    <source>
        <dbReference type="EMBL" id="GGR03740.1"/>
    </source>
</evidence>
<feature type="transmembrane region" description="Helical" evidence="7">
    <location>
        <begin position="23"/>
        <end position="45"/>
    </location>
</feature>
<evidence type="ECO:0000256" key="1">
    <source>
        <dbReference type="ARBA" id="ARBA00000085"/>
    </source>
</evidence>
<sequence length="332" mass="36776">MTVLSTPGIAAAPPRKPFLSLQLRLMVALSLSFLVLFIVLFTVLLRVLETQQLSQAQGDLRHVLQKVASQVNGTEVAGLYGLGNELVAEYWEDPSYLKNFGGLADISDTDPRAFPFAYVQQGRTYELVASAAGRGAQLPAAPAALAAGLNPSTRGAFVTSAPLHQNGYFLIGTVPVKDAAGQIICAMGVKFRIDYVYNAFLQVKARALQVMVALYLVLLALFSYISRRFARPVATLAHEMQAIREGDYQRNFSHLRRGPFGDEVSMLTEVFEDLLSRVARREQTLVREVQALRIEIDLNKREQQVSEIVDSQSFVSLREKARAMRERRAKAT</sequence>
<dbReference type="Pfam" id="PF00672">
    <property type="entry name" value="HAMP"/>
    <property type="match status" value="1"/>
</dbReference>
<dbReference type="InterPro" id="IPR003660">
    <property type="entry name" value="HAMP_dom"/>
</dbReference>
<keyword evidence="6" id="KW-0902">Two-component regulatory system</keyword>
<feature type="domain" description="HAMP" evidence="8">
    <location>
        <begin position="227"/>
        <end position="283"/>
    </location>
</feature>
<name>A0A918C2P3_9DEIO</name>
<keyword evidence="4" id="KW-0808">Transferase</keyword>
<dbReference type="Proteomes" id="UP000603865">
    <property type="component" value="Unassembled WGS sequence"/>
</dbReference>
<protein>
    <recommendedName>
        <fullName evidence="2">histidine kinase</fullName>
        <ecNumber evidence="2">2.7.13.3</ecNumber>
    </recommendedName>
</protein>
<keyword evidence="10" id="KW-1185">Reference proteome</keyword>
<reference evidence="9" key="2">
    <citation type="submission" date="2020-09" db="EMBL/GenBank/DDBJ databases">
        <authorList>
            <person name="Sun Q."/>
            <person name="Ohkuma M."/>
        </authorList>
    </citation>
    <scope>NUCLEOTIDE SEQUENCE</scope>
    <source>
        <strain evidence="9">JCM 31311</strain>
    </source>
</reference>
<reference evidence="9" key="1">
    <citation type="journal article" date="2014" name="Int. J. Syst. Evol. Microbiol.">
        <title>Complete genome sequence of Corynebacterium casei LMG S-19264T (=DSM 44701T), isolated from a smear-ripened cheese.</title>
        <authorList>
            <consortium name="US DOE Joint Genome Institute (JGI-PGF)"/>
            <person name="Walter F."/>
            <person name="Albersmeier A."/>
            <person name="Kalinowski J."/>
            <person name="Ruckert C."/>
        </authorList>
    </citation>
    <scope>NUCLEOTIDE SEQUENCE</scope>
    <source>
        <strain evidence="9">JCM 31311</strain>
    </source>
</reference>
<keyword evidence="5" id="KW-0418">Kinase</keyword>
<dbReference type="Gene3D" id="6.10.340.10">
    <property type="match status" value="1"/>
</dbReference>
<evidence type="ECO:0000256" key="6">
    <source>
        <dbReference type="ARBA" id="ARBA00023012"/>
    </source>
</evidence>
<dbReference type="GO" id="GO:0004673">
    <property type="term" value="F:protein histidine kinase activity"/>
    <property type="evidence" value="ECO:0007669"/>
    <property type="project" value="UniProtKB-EC"/>
</dbReference>
<keyword evidence="7" id="KW-1133">Transmembrane helix</keyword>
<gene>
    <name evidence="9" type="ORF">GCM10008957_15840</name>
</gene>
<accession>A0A918C2P3</accession>
<evidence type="ECO:0000259" key="8">
    <source>
        <dbReference type="PROSITE" id="PS50885"/>
    </source>
</evidence>
<dbReference type="RefSeq" id="WP_189089112.1">
    <property type="nucleotide sequence ID" value="NZ_BMQL01000006.1"/>
</dbReference>